<reference evidence="2 3" key="1">
    <citation type="submission" date="2016-10" db="EMBL/GenBank/DDBJ databases">
        <authorList>
            <person name="de Groot N.N."/>
        </authorList>
    </citation>
    <scope>NUCLEOTIDE SEQUENCE [LARGE SCALE GENOMIC DNA]</scope>
    <source>
        <strain evidence="2 3">CGMCC 1.8894</strain>
    </source>
</reference>
<gene>
    <name evidence="2" type="ORF">SAMN04488238_103300</name>
</gene>
<dbReference type="AlphaFoldDB" id="A0A1H2W8I9"/>
<name>A0A1H2W8I9_9RHOB</name>
<dbReference type="OrthoDB" id="5242510at2"/>
<dbReference type="InterPro" id="IPR021848">
    <property type="entry name" value="HODM_asu-like"/>
</dbReference>
<organism evidence="2 3">
    <name type="scientific">Roseicitreum antarcticum</name>
    <dbReference type="NCBI Taxonomy" id="564137"/>
    <lineage>
        <taxon>Bacteria</taxon>
        <taxon>Pseudomonadati</taxon>
        <taxon>Pseudomonadota</taxon>
        <taxon>Alphaproteobacteria</taxon>
        <taxon>Rhodobacterales</taxon>
        <taxon>Paracoccaceae</taxon>
        <taxon>Roseicitreum</taxon>
    </lineage>
</organism>
<accession>A0A1H2W8I9</accession>
<dbReference type="Proteomes" id="UP000198539">
    <property type="component" value="Unassembled WGS sequence"/>
</dbReference>
<evidence type="ECO:0000256" key="1">
    <source>
        <dbReference type="SAM" id="MobiDB-lite"/>
    </source>
</evidence>
<dbReference type="STRING" id="564137.SAMN04488238_103300"/>
<evidence type="ECO:0000313" key="3">
    <source>
        <dbReference type="Proteomes" id="UP000198539"/>
    </source>
</evidence>
<keyword evidence="3" id="KW-1185">Reference proteome</keyword>
<evidence type="ECO:0000313" key="2">
    <source>
        <dbReference type="EMBL" id="SDW76861.1"/>
    </source>
</evidence>
<proteinExistence type="predicted"/>
<protein>
    <recommendedName>
        <fullName evidence="4">DUF3445 domain-containing protein</fullName>
    </recommendedName>
</protein>
<feature type="region of interest" description="Disordered" evidence="1">
    <location>
        <begin position="1"/>
        <end position="21"/>
    </location>
</feature>
<dbReference type="Pfam" id="PF11927">
    <property type="entry name" value="HODM_asu-like"/>
    <property type="match status" value="1"/>
</dbReference>
<dbReference type="EMBL" id="FNOM01000003">
    <property type="protein sequence ID" value="SDW76861.1"/>
    <property type="molecule type" value="Genomic_DNA"/>
</dbReference>
<sequence length="291" mass="32037">MAPSDRDVLPPEGGTHTPILQTHLPHAPWMQPHTRRLPGMQPVAPGEWLGVDDAYAAQMAERRRLLVTMPARVLACPVETGADRDAQAAALALRDCVLAELPALGFDVHGSRVTCPDGRMVTNDLTAPLRTLGQLVQEDFCIMQRPEGGAEYLLTGAILCFPSRWTLAEKLGRTLLAIHAPVPEYDATLASRVQRLFDGVRREHPLWRANTLAYGEPRLFNPLREADDHRLPQDAPPYVRSERQTLLRLPVGDTVIFSIHTYLVAIASLSVSQADGLNAWLAGRNGPIPVR</sequence>
<evidence type="ECO:0008006" key="4">
    <source>
        <dbReference type="Google" id="ProtNLM"/>
    </source>
</evidence>